<dbReference type="AlphaFoldDB" id="A0A3B0T8B8"/>
<evidence type="ECO:0000313" key="1">
    <source>
        <dbReference type="EMBL" id="VAW09587.1"/>
    </source>
</evidence>
<protein>
    <submittedName>
        <fullName evidence="1">Uncharacterized protein</fullName>
    </submittedName>
</protein>
<reference evidence="1" key="1">
    <citation type="submission" date="2018-06" db="EMBL/GenBank/DDBJ databases">
        <authorList>
            <person name="Zhirakovskaya E."/>
        </authorList>
    </citation>
    <scope>NUCLEOTIDE SEQUENCE</scope>
</reference>
<sequence>MRSGNRYIVALTGSLLLIAAGVFAGWMMISSGVLSSVSEASQGPSRPIVAVADGLGQEAPPVNVVAGSFQLSQPRDPFRPLVGDGSRGGLPGVGGTGDGGTFNPSNTITLQAITTVDGVLQATVVVNGTSYQVGVGDTFAGSYKVVSLTADKGVFMFGDTAFELAVGQQILK</sequence>
<organism evidence="1">
    <name type="scientific">hydrothermal vent metagenome</name>
    <dbReference type="NCBI Taxonomy" id="652676"/>
    <lineage>
        <taxon>unclassified sequences</taxon>
        <taxon>metagenomes</taxon>
        <taxon>ecological metagenomes</taxon>
    </lineage>
</organism>
<gene>
    <name evidence="1" type="ORF">MNBD_ACTINO02-1765</name>
</gene>
<name>A0A3B0T8B8_9ZZZZ</name>
<dbReference type="EMBL" id="UOEK01000610">
    <property type="protein sequence ID" value="VAW09587.1"/>
    <property type="molecule type" value="Genomic_DNA"/>
</dbReference>
<accession>A0A3B0T8B8</accession>
<proteinExistence type="predicted"/>